<dbReference type="Pfam" id="PF05971">
    <property type="entry name" value="Methyltransf_10"/>
    <property type="match status" value="1"/>
</dbReference>
<evidence type="ECO:0000256" key="4">
    <source>
        <dbReference type="ARBA" id="ARBA00022679"/>
    </source>
</evidence>
<comment type="subcellular location">
    <subcellularLocation>
        <location evidence="6">Cytoplasm</location>
    </subcellularLocation>
</comment>
<dbReference type="GO" id="GO:0070475">
    <property type="term" value="P:rRNA base methylation"/>
    <property type="evidence" value="ECO:0007669"/>
    <property type="project" value="TreeGrafter"/>
</dbReference>
<accession>A0A1Y6IQJ1</accession>
<dbReference type="HAMAP" id="MF_01848">
    <property type="entry name" value="23SrRNA_methyltr_F"/>
    <property type="match status" value="1"/>
</dbReference>
<dbReference type="Gene3D" id="3.40.50.150">
    <property type="entry name" value="Vaccinia Virus protein VP39"/>
    <property type="match status" value="1"/>
</dbReference>
<keyword evidence="3 6" id="KW-0489">Methyltransferase</keyword>
<evidence type="ECO:0000313" key="9">
    <source>
        <dbReference type="Proteomes" id="UP000196125"/>
    </source>
</evidence>
<dbReference type="CDD" id="cd02440">
    <property type="entry name" value="AdoMet_MTases"/>
    <property type="match status" value="1"/>
</dbReference>
<dbReference type="InterPro" id="IPR010286">
    <property type="entry name" value="METTL16/RlmF"/>
</dbReference>
<evidence type="ECO:0000313" key="10">
    <source>
        <dbReference type="Proteomes" id="UP001283366"/>
    </source>
</evidence>
<organism evidence="8 9">
    <name type="scientific">Vibrio mangrovi</name>
    <dbReference type="NCBI Taxonomy" id="474394"/>
    <lineage>
        <taxon>Bacteria</taxon>
        <taxon>Pseudomonadati</taxon>
        <taxon>Pseudomonadota</taxon>
        <taxon>Gammaproteobacteria</taxon>
        <taxon>Vibrionales</taxon>
        <taxon>Vibrionaceae</taxon>
        <taxon>Vibrio</taxon>
    </lineage>
</organism>
<proteinExistence type="inferred from homology"/>
<dbReference type="OrthoDB" id="1115728at2"/>
<comment type="similarity">
    <text evidence="6">Belongs to the methyltransferase superfamily. METTL16/RlmF family.</text>
</comment>
<dbReference type="EC" id="2.1.1.181" evidence="6"/>
<dbReference type="RefSeq" id="WP_087479902.1">
    <property type="nucleotide sequence ID" value="NZ_AP024883.1"/>
</dbReference>
<evidence type="ECO:0000256" key="2">
    <source>
        <dbReference type="ARBA" id="ARBA00022552"/>
    </source>
</evidence>
<dbReference type="GO" id="GO:0005737">
    <property type="term" value="C:cytoplasm"/>
    <property type="evidence" value="ECO:0007669"/>
    <property type="project" value="UniProtKB-SubCell"/>
</dbReference>
<dbReference type="InterPro" id="IPR016909">
    <property type="entry name" value="rRNA_lsu_MeTfrase_F"/>
</dbReference>
<evidence type="ECO:0000313" key="7">
    <source>
        <dbReference type="EMBL" id="MDW6003297.1"/>
    </source>
</evidence>
<keyword evidence="5 6" id="KW-0949">S-adenosyl-L-methionine</keyword>
<dbReference type="EMBL" id="JAWRCO010000001">
    <property type="protein sequence ID" value="MDW6003297.1"/>
    <property type="molecule type" value="Genomic_DNA"/>
</dbReference>
<dbReference type="PANTHER" id="PTHR13393">
    <property type="entry name" value="SAM-DEPENDENT METHYLTRANSFERASE"/>
    <property type="match status" value="1"/>
</dbReference>
<keyword evidence="1 6" id="KW-0963">Cytoplasm</keyword>
<evidence type="ECO:0000256" key="1">
    <source>
        <dbReference type="ARBA" id="ARBA00022490"/>
    </source>
</evidence>
<dbReference type="AlphaFoldDB" id="A0A1Y6IQJ1"/>
<gene>
    <name evidence="6 8" type="primary">rlmF</name>
    <name evidence="7" type="ORF">SBX37_10600</name>
    <name evidence="8" type="ORF">VIM7927_01152</name>
</gene>
<dbReference type="GO" id="GO:0052907">
    <property type="term" value="F:23S rRNA (adenine(1618)-N(6))-methyltransferase activity"/>
    <property type="evidence" value="ECO:0007669"/>
    <property type="project" value="UniProtKB-EC"/>
</dbReference>
<comment type="function">
    <text evidence="6">Specifically methylates the adenine in position 1618 of 23S rRNA.</text>
</comment>
<protein>
    <recommendedName>
        <fullName evidence="6">Ribosomal RNA large subunit methyltransferase F</fullName>
        <ecNumber evidence="6">2.1.1.181</ecNumber>
    </recommendedName>
    <alternativeName>
        <fullName evidence="6">23S rRNA mA1618 methyltransferase</fullName>
    </alternativeName>
    <alternativeName>
        <fullName evidence="6">rRNA adenine N-6-methyltransferase</fullName>
    </alternativeName>
</protein>
<reference evidence="7 10" key="2">
    <citation type="submission" date="2023-11" db="EMBL/GenBank/DDBJ databases">
        <title>Plant-associative lifestyle of Vibrio porteresiae and its evolutionary dynamics.</title>
        <authorList>
            <person name="Rameshkumar N."/>
            <person name="Kirti K."/>
        </authorList>
    </citation>
    <scope>NUCLEOTIDE SEQUENCE [LARGE SCALE GENOMIC DNA]</scope>
    <source>
        <strain evidence="7 10">MSSRF38</strain>
    </source>
</reference>
<comment type="catalytic activity">
    <reaction evidence="6">
        <text>adenosine(1618) in 23S rRNA + S-adenosyl-L-methionine = N(6)-methyladenosine(1618) in 23S rRNA + S-adenosyl-L-homocysteine + H(+)</text>
        <dbReference type="Rhea" id="RHEA:16497"/>
        <dbReference type="Rhea" id="RHEA-COMP:10229"/>
        <dbReference type="Rhea" id="RHEA-COMP:10231"/>
        <dbReference type="ChEBI" id="CHEBI:15378"/>
        <dbReference type="ChEBI" id="CHEBI:57856"/>
        <dbReference type="ChEBI" id="CHEBI:59789"/>
        <dbReference type="ChEBI" id="CHEBI:74411"/>
        <dbReference type="ChEBI" id="CHEBI:74449"/>
        <dbReference type="EC" id="2.1.1.181"/>
    </reaction>
</comment>
<keyword evidence="10" id="KW-1185">Reference proteome</keyword>
<dbReference type="NCBIfam" id="NF008725">
    <property type="entry name" value="PRK11727.1"/>
    <property type="match status" value="1"/>
</dbReference>
<reference evidence="8 9" key="1">
    <citation type="submission" date="2017-05" db="EMBL/GenBank/DDBJ databases">
        <authorList>
            <person name="Song R."/>
            <person name="Chenine A.L."/>
            <person name="Ruprecht R.M."/>
        </authorList>
    </citation>
    <scope>NUCLEOTIDE SEQUENCE [LARGE SCALE GENOMIC DNA]</scope>
    <source>
        <strain evidence="8 9">CECT 7927</strain>
    </source>
</reference>
<dbReference type="Proteomes" id="UP001283366">
    <property type="component" value="Unassembled WGS sequence"/>
</dbReference>
<evidence type="ECO:0000256" key="6">
    <source>
        <dbReference type="HAMAP-Rule" id="MF_01848"/>
    </source>
</evidence>
<dbReference type="SUPFAM" id="SSF53335">
    <property type="entry name" value="S-adenosyl-L-methionine-dependent methyltransferases"/>
    <property type="match status" value="1"/>
</dbReference>
<dbReference type="InterPro" id="IPR029063">
    <property type="entry name" value="SAM-dependent_MTases_sf"/>
</dbReference>
<evidence type="ECO:0000256" key="5">
    <source>
        <dbReference type="ARBA" id="ARBA00022691"/>
    </source>
</evidence>
<dbReference type="Proteomes" id="UP000196125">
    <property type="component" value="Unassembled WGS sequence"/>
</dbReference>
<dbReference type="PANTHER" id="PTHR13393:SF0">
    <property type="entry name" value="RNA N6-ADENOSINE-METHYLTRANSFERASE METTL16"/>
    <property type="match status" value="1"/>
</dbReference>
<name>A0A1Y6IQJ1_9VIBR</name>
<dbReference type="PIRSF" id="PIRSF029038">
    <property type="entry name" value="Mtase_YbiN_prd"/>
    <property type="match status" value="1"/>
</dbReference>
<keyword evidence="4 6" id="KW-0808">Transferase</keyword>
<dbReference type="EMBL" id="FXXI01000001">
    <property type="protein sequence ID" value="SMR99914.1"/>
    <property type="molecule type" value="Genomic_DNA"/>
</dbReference>
<evidence type="ECO:0000313" key="8">
    <source>
        <dbReference type="EMBL" id="SMR99914.1"/>
    </source>
</evidence>
<keyword evidence="2 6" id="KW-0698">rRNA processing</keyword>
<sequence length="339" mass="38178">MSQKRKPAKPAPTAKLSSDVRVVKVSSPKGLHSRNKHQGRYNFTELVKALPELKRHVTTNPKGEQTVNFSDPLAVKLLNKALLSRYYQVTTWDIPQGYLCPPIPGRADYIHRAAELLGNEPGLDLAQVRALDIGVGANCIYPIIGVCDYGWHYTASDVDPVSIKNARSIVDSNAVLQGKVECRQQKDSRRLFKGIIQPGERYHITTCNPPFHKSLQEAQQGTQRKLNNLSANRVKRGGKESQPQPTLNFGGQKAELWCPGGEAAFIKNMALESSEFAGQVLWFTTLISKKENVRWMQKQLQKAGVQEIRIIEMSQGQKISRFIAWTFMTEEQRREWVSV</sequence>
<evidence type="ECO:0000256" key="3">
    <source>
        <dbReference type="ARBA" id="ARBA00022603"/>
    </source>
</evidence>